<sequence length="224" mass="25315">METYGLSDFAVAHLSDVERRHLEQLKGEIVAHSMTYLKVTSSDSQKLSKRDYAQALSQAVQSKVPQRVKFMRVSLNLIHEGQRTFAFVGSERIDYSPANMKPTAISIQYRQEFDQISNDAVQTWANTSAFVLHQLSVGNKSYTPSALPDNRSEEKFMDDSAATHASHSYLVHWKQPALFHNIAGVDFSHVTQFEVPKDTKRVDVSIQISRPNVSDQLTYEIHGS</sequence>
<protein>
    <submittedName>
        <fullName evidence="1">Uncharacterized protein</fullName>
    </submittedName>
</protein>
<keyword evidence="2" id="KW-1185">Reference proteome</keyword>
<organism evidence="1 2">
    <name type="scientific">Sporolactobacillus shoreicorticis</name>
    <dbReference type="NCBI Taxonomy" id="1923877"/>
    <lineage>
        <taxon>Bacteria</taxon>
        <taxon>Bacillati</taxon>
        <taxon>Bacillota</taxon>
        <taxon>Bacilli</taxon>
        <taxon>Bacillales</taxon>
        <taxon>Sporolactobacillaceae</taxon>
        <taxon>Sporolactobacillus</taxon>
    </lineage>
</organism>
<evidence type="ECO:0000313" key="2">
    <source>
        <dbReference type="Proteomes" id="UP001597399"/>
    </source>
</evidence>
<reference evidence="2" key="1">
    <citation type="journal article" date="2019" name="Int. J. Syst. Evol. Microbiol.">
        <title>The Global Catalogue of Microorganisms (GCM) 10K type strain sequencing project: providing services to taxonomists for standard genome sequencing and annotation.</title>
        <authorList>
            <consortium name="The Broad Institute Genomics Platform"/>
            <consortium name="The Broad Institute Genome Sequencing Center for Infectious Disease"/>
            <person name="Wu L."/>
            <person name="Ma J."/>
        </authorList>
    </citation>
    <scope>NUCLEOTIDE SEQUENCE [LARGE SCALE GENOMIC DNA]</scope>
    <source>
        <strain evidence="2">TISTR 2466</strain>
    </source>
</reference>
<evidence type="ECO:0000313" key="1">
    <source>
        <dbReference type="EMBL" id="MFD2693492.1"/>
    </source>
</evidence>
<comment type="caution">
    <text evidence="1">The sequence shown here is derived from an EMBL/GenBank/DDBJ whole genome shotgun (WGS) entry which is preliminary data.</text>
</comment>
<dbReference type="RefSeq" id="WP_253060379.1">
    <property type="nucleotide sequence ID" value="NZ_JAMXWM010000005.1"/>
</dbReference>
<gene>
    <name evidence="1" type="ORF">ACFSUE_07615</name>
</gene>
<accession>A0ABW5S1Q7</accession>
<name>A0ABW5S1Q7_9BACL</name>
<dbReference type="Proteomes" id="UP001597399">
    <property type="component" value="Unassembled WGS sequence"/>
</dbReference>
<dbReference type="EMBL" id="JBHUMQ010000017">
    <property type="protein sequence ID" value="MFD2693492.1"/>
    <property type="molecule type" value="Genomic_DNA"/>
</dbReference>
<proteinExistence type="predicted"/>